<organism evidence="2 3">
    <name type="scientific">Clathrus columnatus</name>
    <dbReference type="NCBI Taxonomy" id="1419009"/>
    <lineage>
        <taxon>Eukaryota</taxon>
        <taxon>Fungi</taxon>
        <taxon>Dikarya</taxon>
        <taxon>Basidiomycota</taxon>
        <taxon>Agaricomycotina</taxon>
        <taxon>Agaricomycetes</taxon>
        <taxon>Phallomycetidae</taxon>
        <taxon>Phallales</taxon>
        <taxon>Clathraceae</taxon>
        <taxon>Clathrus</taxon>
    </lineage>
</organism>
<reference evidence="2" key="1">
    <citation type="submission" date="2021-10" db="EMBL/GenBank/DDBJ databases">
        <title>De novo Genome Assembly of Clathrus columnatus (Basidiomycota, Fungi) Using Illumina and Nanopore Sequence Data.</title>
        <authorList>
            <person name="Ogiso-Tanaka E."/>
            <person name="Itagaki H."/>
            <person name="Hosoya T."/>
            <person name="Hosaka K."/>
        </authorList>
    </citation>
    <scope>NUCLEOTIDE SEQUENCE</scope>
    <source>
        <strain evidence="2">MO-923</strain>
    </source>
</reference>
<evidence type="ECO:0000313" key="2">
    <source>
        <dbReference type="EMBL" id="GJJ06987.1"/>
    </source>
</evidence>
<dbReference type="EMBL" id="BPWL01000002">
    <property type="protein sequence ID" value="GJJ06987.1"/>
    <property type="molecule type" value="Genomic_DNA"/>
</dbReference>
<feature type="region of interest" description="Disordered" evidence="1">
    <location>
        <begin position="1"/>
        <end position="41"/>
    </location>
</feature>
<evidence type="ECO:0000313" key="3">
    <source>
        <dbReference type="Proteomes" id="UP001050691"/>
    </source>
</evidence>
<gene>
    <name evidence="2" type="ORF">Clacol_001185</name>
</gene>
<protein>
    <submittedName>
        <fullName evidence="2">Uncharacterized protein</fullName>
    </submittedName>
</protein>
<evidence type="ECO:0000256" key="1">
    <source>
        <dbReference type="SAM" id="MobiDB-lite"/>
    </source>
</evidence>
<feature type="compositionally biased region" description="Basic and acidic residues" evidence="1">
    <location>
        <begin position="410"/>
        <end position="429"/>
    </location>
</feature>
<name>A0AAV5A0N7_9AGAM</name>
<keyword evidence="3" id="KW-1185">Reference proteome</keyword>
<comment type="caution">
    <text evidence="2">The sequence shown here is derived from an EMBL/GenBank/DDBJ whole genome shotgun (WGS) entry which is preliminary data.</text>
</comment>
<proteinExistence type="predicted"/>
<accession>A0AAV5A0N7</accession>
<feature type="region of interest" description="Disordered" evidence="1">
    <location>
        <begin position="278"/>
        <end position="302"/>
    </location>
</feature>
<feature type="region of interest" description="Disordered" evidence="1">
    <location>
        <begin position="403"/>
        <end position="439"/>
    </location>
</feature>
<dbReference type="AlphaFoldDB" id="A0AAV5A0N7"/>
<sequence>MPPKKRGSTSSTRPSTRSKRDAVDTTLIIQGQRSRKRTVRALQSSDQELELEEIVVAPKTLSPIREVDESEEFDSALDIDHEYPGSNINAEHHESFADNTASTFSISIEEEDLPKKVKPMKSHIKTVGKTKTENSALKEKNQEICFEIPHQNSLGLVIFNIVRIAISKSFEEVRTIMHREIGCEGVNQKYYPPITLHFSKDPSKKKRPLENEQHWEEAKAEWILEVEKKALAAQVVVDLPEKWLKNLDISKKMKSAHSKASNKTTTKSGRVVKVAGRAHAPNFYGSDRDTDSAGSDLDNGDDTGASDKWDALLAVLENCNQCNANKAPEDRIPCQINKNGLHKQISHEMIRAWVLALIRQNRQEVPQADTDRRAQSLPPIPTYGNPPLCFMPMSKKIMKMMLDGSSSPEISKRPIESGKTRKQIRESESSHSNSESSEDIEYPTVQSWLIELENTKGSEGYKLEYFRNQFEHEGCLSLSIDTLAELAESYWGESSFKFNIGEIAWLKKQLRKSIEKTENKYRKDMKKRKH</sequence>
<dbReference type="Proteomes" id="UP001050691">
    <property type="component" value="Unassembled WGS sequence"/>
</dbReference>